<dbReference type="RefSeq" id="WP_150082929.1">
    <property type="nucleotide sequence ID" value="NZ_VWRN01000028.1"/>
</dbReference>
<dbReference type="Pfam" id="PF00701">
    <property type="entry name" value="DHDPS"/>
    <property type="match status" value="1"/>
</dbReference>
<dbReference type="SMART" id="SM01130">
    <property type="entry name" value="DHDPS"/>
    <property type="match status" value="1"/>
</dbReference>
<dbReference type="InterPro" id="IPR013785">
    <property type="entry name" value="Aldolase_TIM"/>
</dbReference>
<organism evidence="5 6">
    <name type="scientific">Cupriavidus cauae</name>
    <dbReference type="NCBI Taxonomy" id="2608999"/>
    <lineage>
        <taxon>Bacteria</taxon>
        <taxon>Pseudomonadati</taxon>
        <taxon>Pseudomonadota</taxon>
        <taxon>Betaproteobacteria</taxon>
        <taxon>Burkholderiales</taxon>
        <taxon>Burkholderiaceae</taxon>
        <taxon>Cupriavidus</taxon>
    </lineage>
</organism>
<dbReference type="CDD" id="cd00408">
    <property type="entry name" value="DHDPS-like"/>
    <property type="match status" value="1"/>
</dbReference>
<name>A0A5M8AUM8_9BURK</name>
<evidence type="ECO:0000256" key="4">
    <source>
        <dbReference type="PIRSR" id="PIRSR001365-2"/>
    </source>
</evidence>
<comment type="caution">
    <text evidence="5">The sequence shown here is derived from an EMBL/GenBank/DDBJ whole genome shotgun (WGS) entry which is preliminary data.</text>
</comment>
<sequence length="314" mass="33310">MTQSARPRGVFSPVLTPFTDGYAPDARRFVRHCRWLIEQGVGLAVFGTNSEANSLSLDEKRGLLDRLLDAGIPPDRLMPGTGACALPDAIALTRHAVTAGCAGVLMLPPFYYKGVSDDGLFRAFAEVIEAVGEAVGDARLRVYLYHIPAVSQVPLGLDLIDRLLTAYPGIVAGIKDSSGDLANTRAMIERFGARGFDVFAGTEAILLETMRAGGAGCITATGNVNPAPIVDLYANWQAADADARQAALNRTRAAFQQFPMIAAMKEAIAVQSADGGWRTVRPPLTELQEGQRALLGQALDALGFAMPGAERLAA</sequence>
<dbReference type="InterPro" id="IPR002220">
    <property type="entry name" value="DapA-like"/>
</dbReference>
<feature type="active site" description="Proton donor/acceptor" evidence="3">
    <location>
        <position position="145"/>
    </location>
</feature>
<dbReference type="PIRSF" id="PIRSF001365">
    <property type="entry name" value="DHDPS"/>
    <property type="match status" value="1"/>
</dbReference>
<protein>
    <submittedName>
        <fullName evidence="5">Dihydrodipicolinate synthase family protein</fullName>
    </submittedName>
</protein>
<evidence type="ECO:0000313" key="5">
    <source>
        <dbReference type="EMBL" id="KAA6125855.1"/>
    </source>
</evidence>
<dbReference type="SUPFAM" id="SSF51569">
    <property type="entry name" value="Aldolase"/>
    <property type="match status" value="1"/>
</dbReference>
<comment type="similarity">
    <text evidence="2">Belongs to the DapA family.</text>
</comment>
<feature type="active site" description="Schiff-base intermediate with substrate" evidence="3">
    <location>
        <position position="175"/>
    </location>
</feature>
<evidence type="ECO:0000256" key="2">
    <source>
        <dbReference type="PIRNR" id="PIRNR001365"/>
    </source>
</evidence>
<feature type="binding site" evidence="4">
    <location>
        <position position="218"/>
    </location>
    <ligand>
        <name>pyruvate</name>
        <dbReference type="ChEBI" id="CHEBI:15361"/>
    </ligand>
</feature>
<evidence type="ECO:0000256" key="3">
    <source>
        <dbReference type="PIRSR" id="PIRSR001365-1"/>
    </source>
</evidence>
<dbReference type="Proteomes" id="UP000324324">
    <property type="component" value="Unassembled WGS sequence"/>
</dbReference>
<keyword evidence="1 2" id="KW-0456">Lyase</keyword>
<keyword evidence="6" id="KW-1185">Reference proteome</keyword>
<dbReference type="GO" id="GO:0008840">
    <property type="term" value="F:4-hydroxy-tetrahydrodipicolinate synthase activity"/>
    <property type="evidence" value="ECO:0007669"/>
    <property type="project" value="TreeGrafter"/>
</dbReference>
<dbReference type="Gene3D" id="3.20.20.70">
    <property type="entry name" value="Aldolase class I"/>
    <property type="match status" value="1"/>
</dbReference>
<evidence type="ECO:0000313" key="6">
    <source>
        <dbReference type="Proteomes" id="UP000324324"/>
    </source>
</evidence>
<proteinExistence type="inferred from homology"/>
<evidence type="ECO:0000256" key="1">
    <source>
        <dbReference type="ARBA" id="ARBA00023239"/>
    </source>
</evidence>
<dbReference type="AlphaFoldDB" id="A0A5M8AUM8"/>
<reference evidence="5 6" key="1">
    <citation type="submission" date="2019-09" db="EMBL/GenBank/DDBJ databases">
        <title>Isolation of a novel species in the genus Cupriavidus from patients with sepsis using whole genome sequencing.</title>
        <authorList>
            <person name="Kweon O.J."/>
            <person name="Lee M.-K."/>
        </authorList>
    </citation>
    <scope>NUCLEOTIDE SEQUENCE [LARGE SCALE GENOMIC DNA]</scope>
    <source>
        <strain evidence="5 6">MKL-01</strain>
    </source>
</reference>
<gene>
    <name evidence="5" type="ORF">F1599_09900</name>
</gene>
<dbReference type="EMBL" id="VWRN01000028">
    <property type="protein sequence ID" value="KAA6125855.1"/>
    <property type="molecule type" value="Genomic_DNA"/>
</dbReference>
<dbReference type="PANTHER" id="PTHR12128:SF67">
    <property type="entry name" value="BLR3884 PROTEIN"/>
    <property type="match status" value="1"/>
</dbReference>
<accession>A0A5M8AUM8</accession>
<dbReference type="PANTHER" id="PTHR12128">
    <property type="entry name" value="DIHYDRODIPICOLINATE SYNTHASE"/>
    <property type="match status" value="1"/>
</dbReference>